<feature type="compositionally biased region" description="Basic and acidic residues" evidence="1">
    <location>
        <begin position="77"/>
        <end position="102"/>
    </location>
</feature>
<sequence length="102" mass="10523">MSGVDPQMPARQGGTAPSRGPPPGARDVCGEVVAGAGARHEDDGPRGGMGVPQQRELEDVLDETHDIEAPEGAGDGVRLDEDRAGRVGAVDHDAGAARQDYR</sequence>
<evidence type="ECO:0000313" key="3">
    <source>
        <dbReference type="Proteomes" id="UP000004367"/>
    </source>
</evidence>
<feature type="region of interest" description="Disordered" evidence="1">
    <location>
        <begin position="1"/>
        <end position="102"/>
    </location>
</feature>
<name>H5UVH2_9MICO</name>
<keyword evidence="3" id="KW-1185">Reference proteome</keyword>
<proteinExistence type="predicted"/>
<feature type="compositionally biased region" description="Basic and acidic residues" evidence="1">
    <location>
        <begin position="55"/>
        <end position="68"/>
    </location>
</feature>
<dbReference type="EMBL" id="BAFE01000093">
    <property type="protein sequence ID" value="GAB49730.1"/>
    <property type="molecule type" value="Genomic_DNA"/>
</dbReference>
<protein>
    <submittedName>
        <fullName evidence="2">Uncharacterized protein</fullName>
    </submittedName>
</protein>
<organism evidence="2 3">
    <name type="scientific">Mobilicoccus pelagius NBRC 104925</name>
    <dbReference type="NCBI Taxonomy" id="1089455"/>
    <lineage>
        <taxon>Bacteria</taxon>
        <taxon>Bacillati</taxon>
        <taxon>Actinomycetota</taxon>
        <taxon>Actinomycetes</taxon>
        <taxon>Micrococcales</taxon>
        <taxon>Dermatophilaceae</taxon>
        <taxon>Mobilicoccus</taxon>
    </lineage>
</organism>
<evidence type="ECO:0000256" key="1">
    <source>
        <dbReference type="SAM" id="MobiDB-lite"/>
    </source>
</evidence>
<reference evidence="2 3" key="1">
    <citation type="submission" date="2012-02" db="EMBL/GenBank/DDBJ databases">
        <title>Whole genome shotgun sequence of Mobilicoccus pelagius NBRC 104925.</title>
        <authorList>
            <person name="Yoshida Y."/>
            <person name="Hosoyama A."/>
            <person name="Tsuchikane K."/>
            <person name="Katsumata H."/>
            <person name="Yamazaki S."/>
            <person name="Fujita N."/>
        </authorList>
    </citation>
    <scope>NUCLEOTIDE SEQUENCE [LARGE SCALE GENOMIC DNA]</scope>
    <source>
        <strain evidence="2 3">NBRC 104925</strain>
    </source>
</reference>
<dbReference type="Proteomes" id="UP000004367">
    <property type="component" value="Unassembled WGS sequence"/>
</dbReference>
<gene>
    <name evidence="2" type="ORF">MOPEL_134_00140</name>
</gene>
<comment type="caution">
    <text evidence="2">The sequence shown here is derived from an EMBL/GenBank/DDBJ whole genome shotgun (WGS) entry which is preliminary data.</text>
</comment>
<dbReference type="AlphaFoldDB" id="H5UVH2"/>
<evidence type="ECO:0000313" key="2">
    <source>
        <dbReference type="EMBL" id="GAB49730.1"/>
    </source>
</evidence>
<accession>H5UVH2</accession>